<name>A0A3P3ZN42_9ZZZZ</name>
<evidence type="ECO:0000313" key="1">
    <source>
        <dbReference type="EMBL" id="VAY87827.1"/>
    </source>
</evidence>
<gene>
    <name evidence="1" type="ORF">CARN8_2430006</name>
</gene>
<proteinExistence type="predicted"/>
<dbReference type="EMBL" id="UOYP01000161">
    <property type="protein sequence ID" value="VAY87827.1"/>
    <property type="molecule type" value="Genomic_DNA"/>
</dbReference>
<accession>A0A3P3ZN42</accession>
<sequence length="120" mass="12836">MNKTGKMMYGMLVAALCVLPLGSYAAGGASIEILSPKEGEIWTAGAHVVKYQVHPSPNGNHLHVYVDQQDEPIISHQMSHCPCSEQLPDLGPGKHRVTIKEATASHSLTGVESSVSFTVK</sequence>
<dbReference type="AlphaFoldDB" id="A0A3P3ZN42"/>
<reference evidence="1" key="1">
    <citation type="submission" date="2018-10" db="EMBL/GenBank/DDBJ databases">
        <authorList>
            <person name="Plewniak F."/>
        </authorList>
    </citation>
    <scope>NUCLEOTIDE SEQUENCE</scope>
</reference>
<organism evidence="1">
    <name type="scientific">mine drainage metagenome</name>
    <dbReference type="NCBI Taxonomy" id="410659"/>
    <lineage>
        <taxon>unclassified sequences</taxon>
        <taxon>metagenomes</taxon>
        <taxon>ecological metagenomes</taxon>
    </lineage>
</organism>
<protein>
    <submittedName>
        <fullName evidence="1">Uncharacterized protein</fullName>
    </submittedName>
</protein>